<dbReference type="EMBL" id="CAXITT010000390">
    <property type="protein sequence ID" value="CAL1540619.1"/>
    <property type="molecule type" value="Genomic_DNA"/>
</dbReference>
<dbReference type="InterPro" id="IPR003587">
    <property type="entry name" value="Hint_dom_N"/>
</dbReference>
<dbReference type="GO" id="GO:0016540">
    <property type="term" value="P:protein autoprocessing"/>
    <property type="evidence" value="ECO:0007669"/>
    <property type="project" value="InterPro"/>
</dbReference>
<dbReference type="InterPro" id="IPR001767">
    <property type="entry name" value="Hedgehog_Hint"/>
</dbReference>
<evidence type="ECO:0000256" key="1">
    <source>
        <dbReference type="ARBA" id="ARBA00008535"/>
    </source>
</evidence>
<feature type="region of interest" description="Disordered" evidence="5">
    <location>
        <begin position="778"/>
        <end position="798"/>
    </location>
</feature>
<gene>
    <name evidence="7" type="ORF">GSLYS_00014268001</name>
</gene>
<evidence type="ECO:0000256" key="4">
    <source>
        <dbReference type="SAM" id="Coils"/>
    </source>
</evidence>
<dbReference type="InterPro" id="IPR036844">
    <property type="entry name" value="Hint_dom_sf"/>
</dbReference>
<reference evidence="7 8" key="1">
    <citation type="submission" date="2024-04" db="EMBL/GenBank/DDBJ databases">
        <authorList>
            <consortium name="Genoscope - CEA"/>
            <person name="William W."/>
        </authorList>
    </citation>
    <scope>NUCLEOTIDE SEQUENCE [LARGE SCALE GENOMIC DNA]</scope>
</reference>
<keyword evidence="2" id="KW-0547">Nucleotide-binding</keyword>
<name>A0AAV2I3Z4_LYMST</name>
<dbReference type="InterPro" id="IPR006703">
    <property type="entry name" value="G_AIG1"/>
</dbReference>
<dbReference type="Gene3D" id="2.170.16.10">
    <property type="entry name" value="Hedgehog/Intein (Hint) domain"/>
    <property type="match status" value="1"/>
</dbReference>
<dbReference type="InterPro" id="IPR045058">
    <property type="entry name" value="GIMA/IAN/Toc"/>
</dbReference>
<dbReference type="SUPFAM" id="SSF52540">
    <property type="entry name" value="P-loop containing nucleoside triphosphate hydrolases"/>
    <property type="match status" value="1"/>
</dbReference>
<keyword evidence="8" id="KW-1185">Reference proteome</keyword>
<dbReference type="PANTHER" id="PTHR10903">
    <property type="entry name" value="GTPASE, IMAP FAMILY MEMBER-RELATED"/>
    <property type="match status" value="1"/>
</dbReference>
<evidence type="ECO:0000256" key="5">
    <source>
        <dbReference type="SAM" id="MobiDB-lite"/>
    </source>
</evidence>
<evidence type="ECO:0000259" key="6">
    <source>
        <dbReference type="PROSITE" id="PS51720"/>
    </source>
</evidence>
<dbReference type="FunFam" id="3.40.50.300:FF:000840">
    <property type="entry name" value="Immune-associated nucleotide-binding protein 9"/>
    <property type="match status" value="1"/>
</dbReference>
<evidence type="ECO:0000256" key="3">
    <source>
        <dbReference type="ARBA" id="ARBA00023134"/>
    </source>
</evidence>
<dbReference type="Pfam" id="PF04548">
    <property type="entry name" value="AIG1"/>
    <property type="match status" value="1"/>
</dbReference>
<evidence type="ECO:0000256" key="2">
    <source>
        <dbReference type="ARBA" id="ARBA00022741"/>
    </source>
</evidence>
<dbReference type="AlphaFoldDB" id="A0AAV2I3Z4"/>
<feature type="domain" description="AIG1-type G" evidence="6">
    <location>
        <begin position="473"/>
        <end position="684"/>
    </location>
</feature>
<dbReference type="Pfam" id="PF01079">
    <property type="entry name" value="Hint"/>
    <property type="match status" value="1"/>
</dbReference>
<dbReference type="GO" id="GO:0005525">
    <property type="term" value="F:GTP binding"/>
    <property type="evidence" value="ECO:0007669"/>
    <property type="project" value="UniProtKB-KW"/>
</dbReference>
<dbReference type="PANTHER" id="PTHR10903:SF184">
    <property type="entry name" value="GTP-BINDING PROTEIN A"/>
    <property type="match status" value="1"/>
</dbReference>
<evidence type="ECO:0000313" key="7">
    <source>
        <dbReference type="EMBL" id="CAL1540619.1"/>
    </source>
</evidence>
<dbReference type="CDD" id="cd00081">
    <property type="entry name" value="Hint"/>
    <property type="match status" value="1"/>
</dbReference>
<organism evidence="7 8">
    <name type="scientific">Lymnaea stagnalis</name>
    <name type="common">Great pond snail</name>
    <name type="synonym">Helix stagnalis</name>
    <dbReference type="NCBI Taxonomy" id="6523"/>
    <lineage>
        <taxon>Eukaryota</taxon>
        <taxon>Metazoa</taxon>
        <taxon>Spiralia</taxon>
        <taxon>Lophotrochozoa</taxon>
        <taxon>Mollusca</taxon>
        <taxon>Gastropoda</taxon>
        <taxon>Heterobranchia</taxon>
        <taxon>Euthyneura</taxon>
        <taxon>Panpulmonata</taxon>
        <taxon>Hygrophila</taxon>
        <taxon>Lymnaeoidea</taxon>
        <taxon>Lymnaeidae</taxon>
        <taxon>Lymnaea</taxon>
    </lineage>
</organism>
<accession>A0AAV2I3Z4</accession>
<dbReference type="Gene3D" id="3.40.50.300">
    <property type="entry name" value="P-loop containing nucleotide triphosphate hydrolases"/>
    <property type="match status" value="1"/>
</dbReference>
<keyword evidence="3" id="KW-0342">GTP-binding</keyword>
<proteinExistence type="inferred from homology"/>
<protein>
    <recommendedName>
        <fullName evidence="6">AIG1-type G domain-containing protein</fullName>
    </recommendedName>
</protein>
<comment type="similarity">
    <text evidence="1">Belongs to the TRAFAC class TrmE-Era-EngA-EngB-Septin-like GTPase superfamily. AIG1/Toc34/Toc159-like paraseptin GTPase family. IAN subfamily.</text>
</comment>
<evidence type="ECO:0000313" key="8">
    <source>
        <dbReference type="Proteomes" id="UP001497497"/>
    </source>
</evidence>
<dbReference type="SMART" id="SM00306">
    <property type="entry name" value="HintN"/>
    <property type="match status" value="1"/>
</dbReference>
<dbReference type="PROSITE" id="PS51720">
    <property type="entry name" value="G_AIG1"/>
    <property type="match status" value="1"/>
</dbReference>
<keyword evidence="4" id="KW-0175">Coiled coil</keyword>
<feature type="coiled-coil region" evidence="4">
    <location>
        <begin position="723"/>
        <end position="750"/>
    </location>
</feature>
<dbReference type="InterPro" id="IPR027417">
    <property type="entry name" value="P-loop_NTPase"/>
</dbReference>
<comment type="caution">
    <text evidence="7">The sequence shown here is derived from an EMBL/GenBank/DDBJ whole genome shotgun (WGS) entry which is preliminary data.</text>
</comment>
<dbReference type="SUPFAM" id="SSF51294">
    <property type="entry name" value="Hedgehog/intein (Hint) domain"/>
    <property type="match status" value="1"/>
</dbReference>
<sequence length="1031" mass="115758">MDRTIPYHNGLFLGQSVDMKQFEMGPLLINENMKPLVSMPYVTTSQFAVIHSLKDVCNILNIAPEYALKVKNQNITNATVSACLDALGLEDACTIIFKASFIQQRQSFSGDIIPTCSHAGVSDNATSENLINDAAANNLVSGTSIQHNGTHWVKAMDYGDELICILTISCKDQDKLKKMWFKILEGLRASAGNLDHHKIEYLHKVAPDIDKKLKKSHYNDVKLVVKYCYFNELPKYPTSFTGMVKQIDSFLNNCVGWAEGNKHGAHWDLKTLVMSCETGTDQDETISVFKKFTNFLKQDILPGSSYHNVEYNPEAQTAEIQNDDREGSDGPESFVVLENSGIFYPLRATLQSFVEETNDNEGSSRYSSIALSTYPESTYNIFEKLYTLQHNCCQAADLIQEFLKSPRFLKDNRVKEGNQVLQSIMSVHMKVIDMISNLDLVTLPPDESLDIQDAPLETVKIFIEKVTSKLPPGNDIDLLMIGKTGHGKSSTGNSILGQNKFLASADGTSVTALTSVGWAEIDGRTIKVVDTPGVCDTNEDTEESSIDLAIKSISDAIANCPEGFHALLLIVRFGIRMTLEEKKAIGLLKCVLGDDVIKSHCICILTHGDNFEKEIKVSFEDWCKSQRGFLKDLFEECDHRCVLFNNKAEDPKVIKGQLIDLVAKVDSLKENGTRYTNALFDFAQRERLRIISEKQVPQVNEDLMRDILLILEYLTGMVNNTNQEHYKEELARLKEKVDNLVNKVSESENGQLEVLVTTVFSLAATIHSRMDEIADTVVPPETEPSLPENTQAKKSVSHYDNTDLERHRGELQNYFETEISPVSNMVNEEVSEKLKEKVNEKQCFPENSTVKLASGRWIPMKELKIGDQVLTRDSYGHLSYSPVYMFGHQDFKAVCEFTVLKTVSTEVSLTDGHYVYCERNGKEECYAAKDIKLGDKLLLATEDGFVGLPVQEIRHEQKQGLFAPFTENGTLVVDGLLMSCYINVLPQNYCHQLLWPVRQVYKLSPCTLAYINGDTSKQPVPWWANAISRLL</sequence>
<dbReference type="Proteomes" id="UP001497497">
    <property type="component" value="Unassembled WGS sequence"/>
</dbReference>